<reference evidence="3" key="1">
    <citation type="journal article" date="2014" name="Stand. Genomic Sci.">
        <title>Genome sequence of the exopolysaccharide-producing Salipiger mucosus type strain (DSM 16094(T)), a moderately halophilic member of the Roseobacter clade.</title>
        <authorList>
            <person name="Riedel T."/>
            <person name="Spring S."/>
            <person name="Fiebig A."/>
            <person name="Petersen J."/>
            <person name="Kyrpides N.C."/>
            <person name="Goker M."/>
            <person name="Klenk H.P."/>
        </authorList>
    </citation>
    <scope>NUCLEOTIDE SEQUENCE [LARGE SCALE GENOMIC DNA]</scope>
    <source>
        <strain evidence="3">DSM 16094</strain>
    </source>
</reference>
<organism evidence="2 3">
    <name type="scientific">Salipiger mucosus DSM 16094</name>
    <dbReference type="NCBI Taxonomy" id="1123237"/>
    <lineage>
        <taxon>Bacteria</taxon>
        <taxon>Pseudomonadati</taxon>
        <taxon>Pseudomonadota</taxon>
        <taxon>Alphaproteobacteria</taxon>
        <taxon>Rhodobacterales</taxon>
        <taxon>Roseobacteraceae</taxon>
        <taxon>Salipiger</taxon>
    </lineage>
</organism>
<evidence type="ECO:0000256" key="1">
    <source>
        <dbReference type="SAM" id="MobiDB-lite"/>
    </source>
</evidence>
<dbReference type="EMBL" id="APVH01000053">
    <property type="protein sequence ID" value="EPX76345.1"/>
    <property type="molecule type" value="Genomic_DNA"/>
</dbReference>
<dbReference type="Proteomes" id="UP000015347">
    <property type="component" value="Unassembled WGS sequence"/>
</dbReference>
<proteinExistence type="predicted"/>
<protein>
    <submittedName>
        <fullName evidence="2">Uncharacterized protein</fullName>
    </submittedName>
</protein>
<evidence type="ECO:0000313" key="3">
    <source>
        <dbReference type="Proteomes" id="UP000015347"/>
    </source>
</evidence>
<gene>
    <name evidence="2" type="ORF">Salmuc_05286</name>
</gene>
<keyword evidence="3" id="KW-1185">Reference proteome</keyword>
<comment type="caution">
    <text evidence="2">The sequence shown here is derived from an EMBL/GenBank/DDBJ whole genome shotgun (WGS) entry which is preliminary data.</text>
</comment>
<sequence length="115" mass="11610">MNKLIPVTFGFLGLAWYEMSGGADFQPAVSDPQPAMAAQADTRSAEEAQQAQLAAARRTTAPAPEVSRADTSAGSLTGFSAVDKGAELGITLASVSDAPVSFKPALGATAGAPRT</sequence>
<dbReference type="HOGENOM" id="CLU_2107294_0_0_5"/>
<evidence type="ECO:0000313" key="2">
    <source>
        <dbReference type="EMBL" id="EPX76345.1"/>
    </source>
</evidence>
<feature type="compositionally biased region" description="Low complexity" evidence="1">
    <location>
        <begin position="47"/>
        <end position="65"/>
    </location>
</feature>
<accession>S9RDZ4</accession>
<feature type="region of interest" description="Disordered" evidence="1">
    <location>
        <begin position="28"/>
        <end position="72"/>
    </location>
</feature>
<name>S9RDZ4_9RHOB</name>
<dbReference type="AlphaFoldDB" id="S9RDZ4"/>